<evidence type="ECO:0000313" key="3">
    <source>
        <dbReference type="EMBL" id="CAL4781629.1"/>
    </source>
</evidence>
<dbReference type="EMBL" id="CAMXCT010001937">
    <property type="protein sequence ID" value="CAI3994317.1"/>
    <property type="molecule type" value="Genomic_DNA"/>
</dbReference>
<sequence>MWRQNMKGLKDLYFGDNLAMSTFLDNLCLYVGRASGQQKGEWESARNYLMRMKQQLAGGGLACLEAKKECHRLPRLPQRLHPRQLPKQRLPSQRLQSPKQVLEEDLLCLAKEERHPRQRLEEDRAGGLDLDLVTLAEEEGQAWEGEKGGKEGKKGGKGGKGWQEEGYETESSQYEGHGGGWNRWQKEGGGGQAFRPNSVKLQFFKTKAMKRPACKRPAAQEEKEDEAPEGNVSVKLTAAAVKDHNKFCEEAKDMTVEQFELALAKMDGNASMRLWKAFEVQRKSDGEEEGYQAATSKGTGSLKKKRQLLFGWIKDGGKTGEYYRTWMDTVSLKKTKGVTETWLTKHQALAHWGPEELKDRVKTGSIPARKDPSDKKFWQFRALTESAKTGVERVKTSGTSSKSKANLEALQAMSKLEGLESLTEEDFVPGLESASEDAEEDGDLQEQEREKGAGGKDLQNRLVAFKTEITKDMANLEALLHSGKGALGKALQKDAEKVVQEGQAVLKEIGKNIGSAKKAAVATVLQKALATLKQLKAKKLQLRKFAMGKMSAIEVQEVASAAVKSGAATAEMVELQKLGAFGQTKGNCHRDLMRKYFGKLEAPDPWKQACLLQVKVEGQLEEKIVDSFLMLPHQWTLALESAEMLAPLTCTDEELSMFWKSQKKSPQMSLAMWKSLDFHHPSTLPVPWCLHGDSAPFTEADSLQVLSMRCLLTKRPIGESQLLLTALPKAALTKGGWQKMMETVAWSFSCLGQGVAPKKDATGKTMEKERGKRFRKGWLWAITGDLEWFASEFGFPYPGANLLCPYCQADANLTESKRPFTDMRPSASWRETLFSEDQLQKKYGGHPLFKIKEVRVSTVKLDVLHTLDLGVAAYMHGEANLQALNRLLARLYEEHGVEAGKRMKSLKLTDVQAKAEDYPCLRHVKGAKVRAFAPICQALCNLYKESRAEKHGLAMVVSLNNLYKMLDMPWAQWSEKVGIAWLQEINKMMSHYSFLAGKAMTDGLHLYSLTQKHHVLLHQGEQARWLHPKTTWCYGSESFMAIAKQMGASCTRGTPAHMVTHKMLQKFRLLFHLYMEGHISLTEEEPEEEE</sequence>
<dbReference type="EMBL" id="CAMXCT020001937">
    <property type="protein sequence ID" value="CAL1147692.1"/>
    <property type="molecule type" value="Genomic_DNA"/>
</dbReference>
<feature type="region of interest" description="Disordered" evidence="1">
    <location>
        <begin position="139"/>
        <end position="195"/>
    </location>
</feature>
<organism evidence="2">
    <name type="scientific">Cladocopium goreaui</name>
    <dbReference type="NCBI Taxonomy" id="2562237"/>
    <lineage>
        <taxon>Eukaryota</taxon>
        <taxon>Sar</taxon>
        <taxon>Alveolata</taxon>
        <taxon>Dinophyceae</taxon>
        <taxon>Suessiales</taxon>
        <taxon>Symbiodiniaceae</taxon>
        <taxon>Cladocopium</taxon>
    </lineage>
</organism>
<accession>A0A9P1CNM0</accession>
<reference evidence="3 4" key="2">
    <citation type="submission" date="2024-05" db="EMBL/GenBank/DDBJ databases">
        <authorList>
            <person name="Chen Y."/>
            <person name="Shah S."/>
            <person name="Dougan E. K."/>
            <person name="Thang M."/>
            <person name="Chan C."/>
        </authorList>
    </citation>
    <scope>NUCLEOTIDE SEQUENCE [LARGE SCALE GENOMIC DNA]</scope>
</reference>
<proteinExistence type="predicted"/>
<evidence type="ECO:0000313" key="4">
    <source>
        <dbReference type="Proteomes" id="UP001152797"/>
    </source>
</evidence>
<keyword evidence="4" id="KW-1185">Reference proteome</keyword>
<feature type="region of interest" description="Disordered" evidence="1">
    <location>
        <begin position="428"/>
        <end position="457"/>
    </location>
</feature>
<name>A0A9P1CNM0_9DINO</name>
<feature type="compositionally biased region" description="Basic and acidic residues" evidence="1">
    <location>
        <begin position="144"/>
        <end position="154"/>
    </location>
</feature>
<dbReference type="AlphaFoldDB" id="A0A9P1CNM0"/>
<dbReference type="EMBL" id="CAMXCT030001937">
    <property type="protein sequence ID" value="CAL4781629.1"/>
    <property type="molecule type" value="Genomic_DNA"/>
</dbReference>
<evidence type="ECO:0000313" key="2">
    <source>
        <dbReference type="EMBL" id="CAI3994317.1"/>
    </source>
</evidence>
<feature type="compositionally biased region" description="Acidic residues" evidence="1">
    <location>
        <begin position="434"/>
        <end position="445"/>
    </location>
</feature>
<feature type="compositionally biased region" description="Gly residues" evidence="1">
    <location>
        <begin position="176"/>
        <end position="192"/>
    </location>
</feature>
<reference evidence="2" key="1">
    <citation type="submission" date="2022-10" db="EMBL/GenBank/DDBJ databases">
        <authorList>
            <person name="Chen Y."/>
            <person name="Dougan E. K."/>
            <person name="Chan C."/>
            <person name="Rhodes N."/>
            <person name="Thang M."/>
        </authorList>
    </citation>
    <scope>NUCLEOTIDE SEQUENCE</scope>
</reference>
<gene>
    <name evidence="2" type="ORF">C1SCF055_LOCUS20969</name>
</gene>
<dbReference type="Proteomes" id="UP001152797">
    <property type="component" value="Unassembled WGS sequence"/>
</dbReference>
<protein>
    <submittedName>
        <fullName evidence="2">Uncharacterized protein</fullName>
    </submittedName>
</protein>
<comment type="caution">
    <text evidence="2">The sequence shown here is derived from an EMBL/GenBank/DDBJ whole genome shotgun (WGS) entry which is preliminary data.</text>
</comment>
<evidence type="ECO:0000256" key="1">
    <source>
        <dbReference type="SAM" id="MobiDB-lite"/>
    </source>
</evidence>